<dbReference type="InterPro" id="IPR013685">
    <property type="entry name" value="POTRA_FtsQ_type"/>
</dbReference>
<evidence type="ECO:0000256" key="2">
    <source>
        <dbReference type="ARBA" id="ARBA00022475"/>
    </source>
</evidence>
<keyword evidence="3 9" id="KW-0997">Cell inner membrane</keyword>
<dbReference type="RefSeq" id="WP_263543894.1">
    <property type="nucleotide sequence ID" value="NZ_JAOVZO020000012.1"/>
</dbReference>
<feature type="compositionally biased region" description="Pro residues" evidence="10">
    <location>
        <begin position="238"/>
        <end position="248"/>
    </location>
</feature>
<dbReference type="EMBL" id="JAOVZO020000012">
    <property type="protein sequence ID" value="MDC8012585.1"/>
    <property type="molecule type" value="Genomic_DNA"/>
</dbReference>
<keyword evidence="5 9" id="KW-0812">Transmembrane</keyword>
<proteinExistence type="inferred from homology"/>
<dbReference type="InterPro" id="IPR005548">
    <property type="entry name" value="Cell_div_FtsQ/DivIB_C"/>
</dbReference>
<organism evidence="12 13">
    <name type="scientific">Tahibacter soli</name>
    <dbReference type="NCBI Taxonomy" id="2983605"/>
    <lineage>
        <taxon>Bacteria</taxon>
        <taxon>Pseudomonadati</taxon>
        <taxon>Pseudomonadota</taxon>
        <taxon>Gammaproteobacteria</taxon>
        <taxon>Lysobacterales</taxon>
        <taxon>Rhodanobacteraceae</taxon>
        <taxon>Tahibacter</taxon>
    </lineage>
</organism>
<keyword evidence="8 9" id="KW-0131">Cell cycle</keyword>
<comment type="subunit">
    <text evidence="9">Part of a complex composed of FtsB, FtsL and FtsQ.</text>
</comment>
<dbReference type="Pfam" id="PF08478">
    <property type="entry name" value="POTRA_1"/>
    <property type="match status" value="1"/>
</dbReference>
<protein>
    <recommendedName>
        <fullName evidence="9">Cell division protein FtsQ</fullName>
    </recommendedName>
</protein>
<comment type="subcellular location">
    <subcellularLocation>
        <location evidence="9">Cell inner membrane</location>
        <topology evidence="9">Single-pass type II membrane protein</topology>
    </subcellularLocation>
    <subcellularLocation>
        <location evidence="1">Membrane</location>
    </subcellularLocation>
    <text evidence="9">Localizes to the division septum.</text>
</comment>
<keyword evidence="6 9" id="KW-1133">Transmembrane helix</keyword>
<evidence type="ECO:0000256" key="1">
    <source>
        <dbReference type="ARBA" id="ARBA00004370"/>
    </source>
</evidence>
<dbReference type="GO" id="GO:0043093">
    <property type="term" value="P:FtsZ-dependent cytokinesis"/>
    <property type="evidence" value="ECO:0007669"/>
    <property type="project" value="UniProtKB-UniRule"/>
</dbReference>
<keyword evidence="7 9" id="KW-0472">Membrane</keyword>
<dbReference type="InterPro" id="IPR034746">
    <property type="entry name" value="POTRA"/>
</dbReference>
<dbReference type="GO" id="GO:0032153">
    <property type="term" value="C:cell division site"/>
    <property type="evidence" value="ECO:0007669"/>
    <property type="project" value="UniProtKB-UniRule"/>
</dbReference>
<evidence type="ECO:0000256" key="7">
    <source>
        <dbReference type="ARBA" id="ARBA00023136"/>
    </source>
</evidence>
<dbReference type="GO" id="GO:0090529">
    <property type="term" value="P:cell septum assembly"/>
    <property type="evidence" value="ECO:0007669"/>
    <property type="project" value="InterPro"/>
</dbReference>
<evidence type="ECO:0000313" key="12">
    <source>
        <dbReference type="EMBL" id="MDC8012585.1"/>
    </source>
</evidence>
<gene>
    <name evidence="9" type="primary">ftsQ</name>
    <name evidence="12" type="ORF">OD750_008490</name>
</gene>
<dbReference type="GO" id="GO:0005886">
    <property type="term" value="C:plasma membrane"/>
    <property type="evidence" value="ECO:0007669"/>
    <property type="project" value="UniProtKB-SubCell"/>
</dbReference>
<evidence type="ECO:0000256" key="8">
    <source>
        <dbReference type="ARBA" id="ARBA00023306"/>
    </source>
</evidence>
<accession>A0A9X4BGC3</accession>
<dbReference type="Gene3D" id="3.10.20.310">
    <property type="entry name" value="membrane protein fhac"/>
    <property type="match status" value="1"/>
</dbReference>
<reference evidence="12" key="1">
    <citation type="submission" date="2023-02" db="EMBL/GenBank/DDBJ databases">
        <title>Tahibacter soli sp. nov. isolated from soil.</title>
        <authorList>
            <person name="Baek J.H."/>
            <person name="Lee J.K."/>
            <person name="Choi D.G."/>
            <person name="Jeon C.O."/>
        </authorList>
    </citation>
    <scope>NUCLEOTIDE SEQUENCE</scope>
    <source>
        <strain evidence="12">BL</strain>
    </source>
</reference>
<keyword evidence="2 9" id="KW-1003">Cell membrane</keyword>
<evidence type="ECO:0000256" key="4">
    <source>
        <dbReference type="ARBA" id="ARBA00022618"/>
    </source>
</evidence>
<dbReference type="InterPro" id="IPR026579">
    <property type="entry name" value="FtsQ"/>
</dbReference>
<keyword evidence="13" id="KW-1185">Reference proteome</keyword>
<evidence type="ECO:0000256" key="10">
    <source>
        <dbReference type="SAM" id="MobiDB-lite"/>
    </source>
</evidence>
<comment type="similarity">
    <text evidence="9">Belongs to the FtsQ/DivIB family. FtsQ subfamily.</text>
</comment>
<feature type="region of interest" description="Disordered" evidence="10">
    <location>
        <begin position="234"/>
        <end position="254"/>
    </location>
</feature>
<evidence type="ECO:0000256" key="3">
    <source>
        <dbReference type="ARBA" id="ARBA00022519"/>
    </source>
</evidence>
<feature type="transmembrane region" description="Helical" evidence="9">
    <location>
        <begin position="12"/>
        <end position="33"/>
    </location>
</feature>
<dbReference type="Gene3D" id="3.40.50.11690">
    <property type="entry name" value="Cell division protein FtsQ/DivIB"/>
    <property type="match status" value="1"/>
</dbReference>
<dbReference type="PANTHER" id="PTHR35851:SF1">
    <property type="entry name" value="CELL DIVISION PROTEIN FTSQ"/>
    <property type="match status" value="1"/>
</dbReference>
<dbReference type="Pfam" id="PF03799">
    <property type="entry name" value="FtsQ_DivIB_C"/>
    <property type="match status" value="1"/>
</dbReference>
<dbReference type="Proteomes" id="UP001139971">
    <property type="component" value="Unassembled WGS sequence"/>
</dbReference>
<dbReference type="PANTHER" id="PTHR35851">
    <property type="entry name" value="CELL DIVISION PROTEIN FTSQ"/>
    <property type="match status" value="1"/>
</dbReference>
<comment type="caution">
    <text evidence="12">The sequence shown here is derived from an EMBL/GenBank/DDBJ whole genome shotgun (WGS) entry which is preliminary data.</text>
</comment>
<evidence type="ECO:0000256" key="9">
    <source>
        <dbReference type="HAMAP-Rule" id="MF_00911"/>
    </source>
</evidence>
<evidence type="ECO:0000313" key="13">
    <source>
        <dbReference type="Proteomes" id="UP001139971"/>
    </source>
</evidence>
<dbReference type="HAMAP" id="MF_00911">
    <property type="entry name" value="FtsQ_subfam"/>
    <property type="match status" value="1"/>
</dbReference>
<comment type="function">
    <text evidence="9">Essential cell division protein. May link together the upstream cell division proteins, which are predominantly cytoplasmic, with the downstream cell division proteins, which are predominantly periplasmic. May control correct divisome assembly.</text>
</comment>
<evidence type="ECO:0000256" key="6">
    <source>
        <dbReference type="ARBA" id="ARBA00022989"/>
    </source>
</evidence>
<evidence type="ECO:0000256" key="5">
    <source>
        <dbReference type="ARBA" id="ARBA00022692"/>
    </source>
</evidence>
<sequence length="254" mass="27361">MKGGFVLRMTAWSIALTLVALPLVGLLNGWFAADRWPVRKLEMQAEFANVSGEQIRAAAAPAIGVGFFAVDLAEVQRAVAQLPWVEKVEARKLWPETIVLRVYEQRPYAHWGPDRLIGRDGKIFKVPGVELIQGLPQLSGPDDRLGDVIRFHADAGKLMTGSGLAVAGVDLSARGSWTVVLDSGARIVLGTEQAAERLKRFVEVYPRVAAGHVGTFEYADLRYSNGFAMKWPTAADAPPAPQPAPAPAAPTGDA</sequence>
<name>A0A9X4BGC3_9GAMM</name>
<dbReference type="PROSITE" id="PS51779">
    <property type="entry name" value="POTRA"/>
    <property type="match status" value="1"/>
</dbReference>
<feature type="domain" description="POTRA" evidence="11">
    <location>
        <begin position="36"/>
        <end position="105"/>
    </location>
</feature>
<dbReference type="AlphaFoldDB" id="A0A9X4BGC3"/>
<dbReference type="InterPro" id="IPR045335">
    <property type="entry name" value="FtsQ_C_sf"/>
</dbReference>
<keyword evidence="4 9" id="KW-0132">Cell division</keyword>
<evidence type="ECO:0000259" key="11">
    <source>
        <dbReference type="PROSITE" id="PS51779"/>
    </source>
</evidence>